<sequence length="157" mass="18019">MASNDVPHFISQQANLQKRNIFVWCGLAHTISLSLREDLGVTEKRLYTWLNIVINEDLSGIRNDDSFQYRIFPVTVKAARGEILTYQISLNMPLNPLSRGSENLVKMGDYAIYAPDGSKPLQTYEFENVDNFSEKNSLITRFYPNHTQMVRTAIIMI</sequence>
<dbReference type="EMBL" id="JADNYJ010000075">
    <property type="protein sequence ID" value="KAF8890518.1"/>
    <property type="molecule type" value="Genomic_DNA"/>
</dbReference>
<proteinExistence type="predicted"/>
<comment type="caution">
    <text evidence="1">The sequence shown here is derived from an EMBL/GenBank/DDBJ whole genome shotgun (WGS) entry which is preliminary data.</text>
</comment>
<evidence type="ECO:0000313" key="1">
    <source>
        <dbReference type="EMBL" id="KAF8890518.1"/>
    </source>
</evidence>
<dbReference type="Proteomes" id="UP000724874">
    <property type="component" value="Unassembled WGS sequence"/>
</dbReference>
<evidence type="ECO:0000313" key="2">
    <source>
        <dbReference type="Proteomes" id="UP000724874"/>
    </source>
</evidence>
<organism evidence="1 2">
    <name type="scientific">Gymnopilus junonius</name>
    <name type="common">Spectacular rustgill mushroom</name>
    <name type="synonym">Gymnopilus spectabilis subsp. junonius</name>
    <dbReference type="NCBI Taxonomy" id="109634"/>
    <lineage>
        <taxon>Eukaryota</taxon>
        <taxon>Fungi</taxon>
        <taxon>Dikarya</taxon>
        <taxon>Basidiomycota</taxon>
        <taxon>Agaricomycotina</taxon>
        <taxon>Agaricomycetes</taxon>
        <taxon>Agaricomycetidae</taxon>
        <taxon>Agaricales</taxon>
        <taxon>Agaricineae</taxon>
        <taxon>Hymenogastraceae</taxon>
        <taxon>Gymnopilus</taxon>
    </lineage>
</organism>
<protein>
    <submittedName>
        <fullName evidence="1">Uncharacterized protein</fullName>
    </submittedName>
</protein>
<accession>A0A9P5NLA3</accession>
<dbReference type="OrthoDB" id="3263651at2759"/>
<dbReference type="AlphaFoldDB" id="A0A9P5NLA3"/>
<name>A0A9P5NLA3_GYMJU</name>
<keyword evidence="2" id="KW-1185">Reference proteome</keyword>
<gene>
    <name evidence="1" type="ORF">CPB84DRAFT_1397184</name>
</gene>
<reference evidence="1" key="1">
    <citation type="submission" date="2020-11" db="EMBL/GenBank/DDBJ databases">
        <authorList>
            <consortium name="DOE Joint Genome Institute"/>
            <person name="Ahrendt S."/>
            <person name="Riley R."/>
            <person name="Andreopoulos W."/>
            <person name="LaButti K."/>
            <person name="Pangilinan J."/>
            <person name="Ruiz-duenas F.J."/>
            <person name="Barrasa J.M."/>
            <person name="Sanchez-Garcia M."/>
            <person name="Camarero S."/>
            <person name="Miyauchi S."/>
            <person name="Serrano A."/>
            <person name="Linde D."/>
            <person name="Babiker R."/>
            <person name="Drula E."/>
            <person name="Ayuso-Fernandez I."/>
            <person name="Pacheco R."/>
            <person name="Padilla G."/>
            <person name="Ferreira P."/>
            <person name="Barriuso J."/>
            <person name="Kellner H."/>
            <person name="Castanera R."/>
            <person name="Alfaro M."/>
            <person name="Ramirez L."/>
            <person name="Pisabarro A.G."/>
            <person name="Kuo A."/>
            <person name="Tritt A."/>
            <person name="Lipzen A."/>
            <person name="He G."/>
            <person name="Yan M."/>
            <person name="Ng V."/>
            <person name="Cullen D."/>
            <person name="Martin F."/>
            <person name="Rosso M.-N."/>
            <person name="Henrissat B."/>
            <person name="Hibbett D."/>
            <person name="Martinez A.T."/>
            <person name="Grigoriev I.V."/>
        </authorList>
    </citation>
    <scope>NUCLEOTIDE SEQUENCE</scope>
    <source>
        <strain evidence="1">AH 44721</strain>
    </source>
</reference>